<protein>
    <recommendedName>
        <fullName evidence="1">CoA-binding domain-containing protein</fullName>
    </recommendedName>
</protein>
<dbReference type="Proteomes" id="UP000198426">
    <property type="component" value="Unassembled WGS sequence"/>
</dbReference>
<reference evidence="2 3" key="1">
    <citation type="submission" date="2017-06" db="EMBL/GenBank/DDBJ databases">
        <authorList>
            <person name="Kim H.J."/>
            <person name="Triplett B.A."/>
        </authorList>
    </citation>
    <scope>NUCLEOTIDE SEQUENCE [LARGE SCALE GENOMIC DNA]</scope>
    <source>
        <strain evidence="2 3">DSM 29339</strain>
    </source>
</reference>
<dbReference type="PANTHER" id="PTHR33303">
    <property type="entry name" value="CYTOPLASMIC PROTEIN-RELATED"/>
    <property type="match status" value="1"/>
</dbReference>
<gene>
    <name evidence="2" type="ORF">SAMN05421757_10310</name>
</gene>
<name>A0A239GLY5_9RHOB</name>
<dbReference type="SMART" id="SM00881">
    <property type="entry name" value="CoA_binding"/>
    <property type="match status" value="1"/>
</dbReference>
<dbReference type="PANTHER" id="PTHR33303:SF2">
    <property type="entry name" value="COA-BINDING DOMAIN-CONTAINING PROTEIN"/>
    <property type="match status" value="1"/>
</dbReference>
<feature type="domain" description="CoA-binding" evidence="1">
    <location>
        <begin position="11"/>
        <end position="108"/>
    </location>
</feature>
<dbReference type="SUPFAM" id="SSF51735">
    <property type="entry name" value="NAD(P)-binding Rossmann-fold domains"/>
    <property type="match status" value="1"/>
</dbReference>
<dbReference type="Gene3D" id="3.40.50.720">
    <property type="entry name" value="NAD(P)-binding Rossmann-like Domain"/>
    <property type="match status" value="1"/>
</dbReference>
<keyword evidence="3" id="KW-1185">Reference proteome</keyword>
<evidence type="ECO:0000313" key="2">
    <source>
        <dbReference type="EMBL" id="SNS70130.1"/>
    </source>
</evidence>
<evidence type="ECO:0000259" key="1">
    <source>
        <dbReference type="SMART" id="SM00881"/>
    </source>
</evidence>
<accession>A0A239GLY5</accession>
<dbReference type="EMBL" id="FZOY01000003">
    <property type="protein sequence ID" value="SNS70130.1"/>
    <property type="molecule type" value="Genomic_DNA"/>
</dbReference>
<dbReference type="InterPro" id="IPR036291">
    <property type="entry name" value="NAD(P)-bd_dom_sf"/>
</dbReference>
<proteinExistence type="predicted"/>
<sequence>MIPSDDILRDIFRRTRVIACVGASPRPERPSHYVSEFLRARGYRVIPVNPGQAGATLFGERVVARLSEIDAPVDMVDIFRRSEQVLPVVEEALESLPGLKTVWMQIGVRNPEAAALAQARGVTEVQDRCPKVELPRLFGSMSLAQIRSQVA</sequence>
<dbReference type="InterPro" id="IPR003781">
    <property type="entry name" value="CoA-bd"/>
</dbReference>
<evidence type="ECO:0000313" key="3">
    <source>
        <dbReference type="Proteomes" id="UP000198426"/>
    </source>
</evidence>
<organism evidence="2 3">
    <name type="scientific">Tropicimonas sediminicola</name>
    <dbReference type="NCBI Taxonomy" id="1031541"/>
    <lineage>
        <taxon>Bacteria</taxon>
        <taxon>Pseudomonadati</taxon>
        <taxon>Pseudomonadota</taxon>
        <taxon>Alphaproteobacteria</taxon>
        <taxon>Rhodobacterales</taxon>
        <taxon>Roseobacteraceae</taxon>
        <taxon>Tropicimonas</taxon>
    </lineage>
</organism>
<dbReference type="Pfam" id="PF13380">
    <property type="entry name" value="CoA_binding_2"/>
    <property type="match status" value="1"/>
</dbReference>
<dbReference type="AlphaFoldDB" id="A0A239GLY5"/>